<dbReference type="EMBL" id="CAXKWB010004810">
    <property type="protein sequence ID" value="CAL4075578.1"/>
    <property type="molecule type" value="Genomic_DNA"/>
</dbReference>
<dbReference type="Proteomes" id="UP001497623">
    <property type="component" value="Unassembled WGS sequence"/>
</dbReference>
<dbReference type="AlphaFoldDB" id="A0AAV2QBS4"/>
<protein>
    <submittedName>
        <fullName evidence="2">Uncharacterized protein</fullName>
    </submittedName>
</protein>
<evidence type="ECO:0000313" key="3">
    <source>
        <dbReference type="Proteomes" id="UP001497623"/>
    </source>
</evidence>
<feature type="non-terminal residue" evidence="2">
    <location>
        <position position="1"/>
    </location>
</feature>
<proteinExistence type="predicted"/>
<sequence length="248" mass="27480">QVVLLAVVCAMHFAATSSQPEEIYHDSLGRSQHVGGSVYPAVNQHVPHFSPRLGPVACAGQSCQVDGWYYGGGSHDEGSSDQVTSGGHRPDHNVEVLNACGDNCYYGVGATNTDQFRYSKFNGDTMKFRMGKFDIMVSGINSDESKIEDDNMLPFNPKFISNSNFKYINGPNIRKTMYRDMVDSDGPYLYTKPFNLDQHEYNSIYGDSISTKIGNHYNVLPTIVPTINKTPSCNDNNSEIKSSKHEKN</sequence>
<keyword evidence="1" id="KW-0732">Signal</keyword>
<evidence type="ECO:0000256" key="1">
    <source>
        <dbReference type="SAM" id="SignalP"/>
    </source>
</evidence>
<evidence type="ECO:0000313" key="2">
    <source>
        <dbReference type="EMBL" id="CAL4075578.1"/>
    </source>
</evidence>
<comment type="caution">
    <text evidence="2">The sequence shown here is derived from an EMBL/GenBank/DDBJ whole genome shotgun (WGS) entry which is preliminary data.</text>
</comment>
<gene>
    <name evidence="2" type="ORF">MNOR_LOCUS9806</name>
</gene>
<feature type="non-terminal residue" evidence="2">
    <location>
        <position position="248"/>
    </location>
</feature>
<reference evidence="2 3" key="1">
    <citation type="submission" date="2024-05" db="EMBL/GenBank/DDBJ databases">
        <authorList>
            <person name="Wallberg A."/>
        </authorList>
    </citation>
    <scope>NUCLEOTIDE SEQUENCE [LARGE SCALE GENOMIC DNA]</scope>
</reference>
<name>A0AAV2QBS4_MEGNR</name>
<keyword evidence="3" id="KW-1185">Reference proteome</keyword>
<organism evidence="2 3">
    <name type="scientific">Meganyctiphanes norvegica</name>
    <name type="common">Northern krill</name>
    <name type="synonym">Thysanopoda norvegica</name>
    <dbReference type="NCBI Taxonomy" id="48144"/>
    <lineage>
        <taxon>Eukaryota</taxon>
        <taxon>Metazoa</taxon>
        <taxon>Ecdysozoa</taxon>
        <taxon>Arthropoda</taxon>
        <taxon>Crustacea</taxon>
        <taxon>Multicrustacea</taxon>
        <taxon>Malacostraca</taxon>
        <taxon>Eumalacostraca</taxon>
        <taxon>Eucarida</taxon>
        <taxon>Euphausiacea</taxon>
        <taxon>Euphausiidae</taxon>
        <taxon>Meganyctiphanes</taxon>
    </lineage>
</organism>
<feature type="signal peptide" evidence="1">
    <location>
        <begin position="1"/>
        <end position="18"/>
    </location>
</feature>
<feature type="chain" id="PRO_5043662857" evidence="1">
    <location>
        <begin position="19"/>
        <end position="248"/>
    </location>
</feature>
<accession>A0AAV2QBS4</accession>